<evidence type="ECO:0000259" key="3">
    <source>
        <dbReference type="SMART" id="SM00822"/>
    </source>
</evidence>
<dbReference type="InterPro" id="IPR057326">
    <property type="entry name" value="KR_dom"/>
</dbReference>
<dbReference type="Proteomes" id="UP001501666">
    <property type="component" value="Unassembled WGS sequence"/>
</dbReference>
<dbReference type="InterPro" id="IPR036291">
    <property type="entry name" value="NAD(P)-bd_dom_sf"/>
</dbReference>
<dbReference type="SUPFAM" id="SSF51735">
    <property type="entry name" value="NAD(P)-binding Rossmann-fold domains"/>
    <property type="match status" value="1"/>
</dbReference>
<comment type="similarity">
    <text evidence="1">Belongs to the short-chain dehydrogenases/reductases (SDR) family.</text>
</comment>
<dbReference type="PANTHER" id="PTHR43639">
    <property type="entry name" value="OXIDOREDUCTASE, SHORT-CHAIN DEHYDROGENASE/REDUCTASE FAMILY (AFU_ORTHOLOGUE AFUA_5G02870)"/>
    <property type="match status" value="1"/>
</dbReference>
<evidence type="ECO:0000256" key="1">
    <source>
        <dbReference type="ARBA" id="ARBA00006484"/>
    </source>
</evidence>
<keyword evidence="2" id="KW-0560">Oxidoreductase</keyword>
<evidence type="ECO:0000313" key="4">
    <source>
        <dbReference type="EMBL" id="GAA2694823.1"/>
    </source>
</evidence>
<dbReference type="PANTHER" id="PTHR43639:SF1">
    <property type="entry name" value="SHORT-CHAIN DEHYDROGENASE_REDUCTASE FAMILY PROTEIN"/>
    <property type="match status" value="1"/>
</dbReference>
<gene>
    <name evidence="4" type="ORF">GCM10010412_087210</name>
</gene>
<evidence type="ECO:0000256" key="2">
    <source>
        <dbReference type="ARBA" id="ARBA00023002"/>
    </source>
</evidence>
<sequence>MVSMSDLTGRTALVTGASRGIGQAIAARLAAKGAKVIVHFGTDKDGATATVDAIERAGGAAFAVGAELGVDDDVENLFAGVEAGLAGQPLDILVNNAAAVPAGPLGATTREEFDHLFAVNVRAPYFIIQRALPLLRDGGRIVTISSVATRMANPAQTSFAMTKGAVETMSMTLANQLGVRGITVNAVAPGATRTATNGSVFEAPGLAEHIAGSTALDRLGGPDDIADVVAFLASDAARWITGQVIDASGGLFLGPRA</sequence>
<protein>
    <submittedName>
        <fullName evidence="4">SDR family oxidoreductase</fullName>
    </submittedName>
</protein>
<name>A0ABP6FNZ4_9ACTN</name>
<reference evidence="5" key="1">
    <citation type="journal article" date="2019" name="Int. J. Syst. Evol. Microbiol.">
        <title>The Global Catalogue of Microorganisms (GCM) 10K type strain sequencing project: providing services to taxonomists for standard genome sequencing and annotation.</title>
        <authorList>
            <consortium name="The Broad Institute Genomics Platform"/>
            <consortium name="The Broad Institute Genome Sequencing Center for Infectious Disease"/>
            <person name="Wu L."/>
            <person name="Ma J."/>
        </authorList>
    </citation>
    <scope>NUCLEOTIDE SEQUENCE [LARGE SCALE GENOMIC DNA]</scope>
    <source>
        <strain evidence="5">JCM 6835</strain>
    </source>
</reference>
<dbReference type="PRINTS" id="PR00081">
    <property type="entry name" value="GDHRDH"/>
</dbReference>
<dbReference type="EMBL" id="BAAATE010000039">
    <property type="protein sequence ID" value="GAA2694823.1"/>
    <property type="molecule type" value="Genomic_DNA"/>
</dbReference>
<dbReference type="Pfam" id="PF13561">
    <property type="entry name" value="adh_short_C2"/>
    <property type="match status" value="1"/>
</dbReference>
<feature type="domain" description="Ketoreductase" evidence="3">
    <location>
        <begin position="10"/>
        <end position="190"/>
    </location>
</feature>
<keyword evidence="5" id="KW-1185">Reference proteome</keyword>
<evidence type="ECO:0000313" key="5">
    <source>
        <dbReference type="Proteomes" id="UP001501666"/>
    </source>
</evidence>
<dbReference type="InterPro" id="IPR002347">
    <property type="entry name" value="SDR_fam"/>
</dbReference>
<proteinExistence type="inferred from homology"/>
<organism evidence="4 5">
    <name type="scientific">Nonomuraea recticatena</name>
    <dbReference type="NCBI Taxonomy" id="46178"/>
    <lineage>
        <taxon>Bacteria</taxon>
        <taxon>Bacillati</taxon>
        <taxon>Actinomycetota</taxon>
        <taxon>Actinomycetes</taxon>
        <taxon>Streptosporangiales</taxon>
        <taxon>Streptosporangiaceae</taxon>
        <taxon>Nonomuraea</taxon>
    </lineage>
</organism>
<dbReference type="PRINTS" id="PR00080">
    <property type="entry name" value="SDRFAMILY"/>
</dbReference>
<accession>A0ABP6FNZ4</accession>
<dbReference type="SMART" id="SM00822">
    <property type="entry name" value="PKS_KR"/>
    <property type="match status" value="1"/>
</dbReference>
<dbReference type="Gene3D" id="3.40.50.720">
    <property type="entry name" value="NAD(P)-binding Rossmann-like Domain"/>
    <property type="match status" value="1"/>
</dbReference>
<comment type="caution">
    <text evidence="4">The sequence shown here is derived from an EMBL/GenBank/DDBJ whole genome shotgun (WGS) entry which is preliminary data.</text>
</comment>